<name>A0A0D8B5K4_9ACTN</name>
<dbReference type="EC" id="3.8.1.2" evidence="2"/>
<dbReference type="RefSeq" id="WP_044888722.1">
    <property type="nucleotide sequence ID" value="NZ_JYFN01000114.1"/>
</dbReference>
<dbReference type="SFLD" id="SFLDS00003">
    <property type="entry name" value="Haloacid_Dehalogenase"/>
    <property type="match status" value="1"/>
</dbReference>
<dbReference type="InterPro" id="IPR051540">
    <property type="entry name" value="S-2-haloacid_dehalogenase"/>
</dbReference>
<dbReference type="PANTHER" id="PTHR43316:SF3">
    <property type="entry name" value="HALOACID DEHALOGENASE, TYPE II (AFU_ORTHOLOGUE AFUA_2G07750)-RELATED"/>
    <property type="match status" value="1"/>
</dbReference>
<dbReference type="Gene3D" id="1.10.150.750">
    <property type="match status" value="1"/>
</dbReference>
<keyword evidence="1 2" id="KW-0378">Hydrolase</keyword>
<comment type="caution">
    <text evidence="2">The sequence shown here is derived from an EMBL/GenBank/DDBJ whole genome shotgun (WGS) entry which is preliminary data.</text>
</comment>
<dbReference type="SUPFAM" id="SSF56784">
    <property type="entry name" value="HAD-like"/>
    <property type="match status" value="1"/>
</dbReference>
<dbReference type="EMBL" id="JYFN01000114">
    <property type="protein sequence ID" value="KJE19375.1"/>
    <property type="molecule type" value="Genomic_DNA"/>
</dbReference>
<dbReference type="PATRIC" id="fig|1502723.3.peg.1026"/>
<dbReference type="Pfam" id="PF00702">
    <property type="entry name" value="Hydrolase"/>
    <property type="match status" value="1"/>
</dbReference>
<dbReference type="AlphaFoldDB" id="A0A0D8B5K4"/>
<proteinExistence type="predicted"/>
<dbReference type="InterPro" id="IPR023214">
    <property type="entry name" value="HAD_sf"/>
</dbReference>
<evidence type="ECO:0000256" key="1">
    <source>
        <dbReference type="ARBA" id="ARBA00022801"/>
    </source>
</evidence>
<dbReference type="Gene3D" id="3.40.50.1000">
    <property type="entry name" value="HAD superfamily/HAD-like"/>
    <property type="match status" value="1"/>
</dbReference>
<sequence length="243" mass="26487">MSRPRAILLDFYGTVVAEDDDVVAAVCRSIEQTATARVRNPATIGRYWSDAFARLCAAATGPAFATQRELERRSLRETIRHFGSDADEESLSRRLFDYWRRPALLPGAAAFLAEIELPVCLVSDIDRADLDAALDAHGLRVDAIVTSEQARAYKPRPEPFRLALDHLAHGHPGPDQPGPGQPCLAPGEVWHVGDSLTCDVAGANALGIPVVWMNRKHRQRPAGASLVAEVGDLTKVLELVRQA</sequence>
<reference evidence="3" key="1">
    <citation type="submission" date="2015-02" db="EMBL/GenBank/DDBJ databases">
        <title>Draft Genome of Frankia sp. CpI1-S.</title>
        <authorList>
            <person name="Oshone R.T."/>
            <person name="Ngom M."/>
            <person name="Ghodhbane-Gtari F."/>
            <person name="Gtari M."/>
            <person name="Morris K."/>
            <person name="Thomas K."/>
            <person name="Sen A."/>
            <person name="Tisa L.S."/>
        </authorList>
    </citation>
    <scope>NUCLEOTIDE SEQUENCE [LARGE SCALE GENOMIC DNA]</scope>
    <source>
        <strain evidence="3">CpI1-S</strain>
    </source>
</reference>
<dbReference type="OrthoDB" id="3774052at2"/>
<keyword evidence="3" id="KW-1185">Reference proteome</keyword>
<dbReference type="Proteomes" id="UP000032545">
    <property type="component" value="Unassembled WGS sequence"/>
</dbReference>
<dbReference type="PANTHER" id="PTHR43316">
    <property type="entry name" value="HYDROLASE, HALOACID DELAHOGENASE-RELATED"/>
    <property type="match status" value="1"/>
</dbReference>
<evidence type="ECO:0000313" key="2">
    <source>
        <dbReference type="EMBL" id="KJE19375.1"/>
    </source>
</evidence>
<protein>
    <submittedName>
        <fullName evidence="2">Putative HAD superfamily hydrolase</fullName>
        <ecNumber evidence="2">3.8.1.2</ecNumber>
    </submittedName>
</protein>
<dbReference type="GO" id="GO:0018784">
    <property type="term" value="F:(S)-2-haloacid dehalogenase activity"/>
    <property type="evidence" value="ECO:0007669"/>
    <property type="project" value="UniProtKB-EC"/>
</dbReference>
<gene>
    <name evidence="2" type="ORF">FF36_06337</name>
</gene>
<dbReference type="SFLD" id="SFLDG01129">
    <property type="entry name" value="C1.5:_HAD__Beta-PGM__Phosphata"/>
    <property type="match status" value="1"/>
</dbReference>
<reference evidence="2 3" key="2">
    <citation type="journal article" date="2016" name="Genome Announc.">
        <title>Permanent Draft Genome Sequences for Two Variants of Frankia sp. Strain CpI1, the First Frankia Strain Isolated from Root Nodules of Comptonia peregrina.</title>
        <authorList>
            <person name="Oshone R."/>
            <person name="Hurst S.G.IV."/>
            <person name="Abebe-Akele F."/>
            <person name="Simpson S."/>
            <person name="Morris K."/>
            <person name="Thomas W.K."/>
            <person name="Tisa L.S."/>
        </authorList>
    </citation>
    <scope>NUCLEOTIDE SEQUENCE [LARGE SCALE GENOMIC DNA]</scope>
    <source>
        <strain evidence="3">CpI1-S</strain>
    </source>
</reference>
<organism evidence="2 3">
    <name type="scientific">Frankia torreyi</name>
    <dbReference type="NCBI Taxonomy" id="1856"/>
    <lineage>
        <taxon>Bacteria</taxon>
        <taxon>Bacillati</taxon>
        <taxon>Actinomycetota</taxon>
        <taxon>Actinomycetes</taxon>
        <taxon>Frankiales</taxon>
        <taxon>Frankiaceae</taxon>
        <taxon>Frankia</taxon>
    </lineage>
</organism>
<evidence type="ECO:0000313" key="3">
    <source>
        <dbReference type="Proteomes" id="UP000032545"/>
    </source>
</evidence>
<dbReference type="InterPro" id="IPR036412">
    <property type="entry name" value="HAD-like_sf"/>
</dbReference>
<accession>A0A0D8B5K4</accession>